<dbReference type="PANTHER" id="PTHR22298">
    <property type="entry name" value="ENDO-1,4-BETA-GLUCANASE"/>
    <property type="match status" value="1"/>
</dbReference>
<keyword evidence="12" id="KW-1185">Reference proteome</keyword>
<comment type="similarity">
    <text evidence="2 8 9">Belongs to the glycosyl hydrolase 9 (cellulase E) family.</text>
</comment>
<dbReference type="FunFam" id="1.50.10.10:FF:000020">
    <property type="entry name" value="Endoglucanase"/>
    <property type="match status" value="1"/>
</dbReference>
<dbReference type="Gramene" id="Kaladp0023s0038.1.v1.1">
    <property type="protein sequence ID" value="Kaladp0023s0038.1.v1.1"/>
    <property type="gene ID" value="Kaladp0023s0038.v1.1"/>
</dbReference>
<dbReference type="InterPro" id="IPR033126">
    <property type="entry name" value="Glyco_hydro_9_Asp/Glu_AS"/>
</dbReference>
<dbReference type="EnsemblPlants" id="Kaladp0023s0038.1.v1.1">
    <property type="protein sequence ID" value="Kaladp0023s0038.1.v1.1"/>
    <property type="gene ID" value="Kaladp0023s0038.v1.1"/>
</dbReference>
<keyword evidence="7 8" id="KW-0624">Polysaccharide degradation</keyword>
<feature type="active site" evidence="8">
    <location>
        <position position="478"/>
    </location>
</feature>
<evidence type="ECO:0000256" key="7">
    <source>
        <dbReference type="ARBA" id="ARBA00023326"/>
    </source>
</evidence>
<dbReference type="Gene3D" id="1.50.10.10">
    <property type="match status" value="1"/>
</dbReference>
<dbReference type="InterPro" id="IPR008928">
    <property type="entry name" value="6-hairpin_glycosidase_sf"/>
</dbReference>
<protein>
    <recommendedName>
        <fullName evidence="9">Endoglucanase</fullName>
        <ecNumber evidence="9">3.2.1.4</ecNumber>
    </recommendedName>
</protein>
<evidence type="ECO:0000256" key="1">
    <source>
        <dbReference type="ARBA" id="ARBA00000966"/>
    </source>
</evidence>
<evidence type="ECO:0000256" key="9">
    <source>
        <dbReference type="RuleBase" id="RU361166"/>
    </source>
</evidence>
<dbReference type="AlphaFoldDB" id="A0A7N0ZRV5"/>
<reference evidence="11" key="1">
    <citation type="submission" date="2021-01" db="UniProtKB">
        <authorList>
            <consortium name="EnsemblPlants"/>
        </authorList>
    </citation>
    <scope>IDENTIFICATION</scope>
</reference>
<dbReference type="Proteomes" id="UP000594263">
    <property type="component" value="Unplaced"/>
</dbReference>
<dbReference type="SUPFAM" id="SSF48208">
    <property type="entry name" value="Six-hairpin glycosidases"/>
    <property type="match status" value="1"/>
</dbReference>
<evidence type="ECO:0000313" key="11">
    <source>
        <dbReference type="EnsemblPlants" id="Kaladp0023s0038.1.v1.1"/>
    </source>
</evidence>
<comment type="catalytic activity">
    <reaction evidence="1 9">
        <text>Endohydrolysis of (1-&gt;4)-beta-D-glucosidic linkages in cellulose, lichenin and cereal beta-D-glucans.</text>
        <dbReference type="EC" id="3.2.1.4"/>
    </reaction>
</comment>
<keyword evidence="3 8" id="KW-0378">Hydrolase</keyword>
<dbReference type="OMA" id="SRERECW"/>
<dbReference type="InterPro" id="IPR001701">
    <property type="entry name" value="Glyco_hydro_9"/>
</dbReference>
<dbReference type="InterPro" id="IPR012341">
    <property type="entry name" value="6hp_glycosidase-like_sf"/>
</dbReference>
<keyword evidence="5 8" id="KW-0119">Carbohydrate metabolism</keyword>
<organism evidence="11 12">
    <name type="scientific">Kalanchoe fedtschenkoi</name>
    <name type="common">Lavender scallops</name>
    <name type="synonym">South American air plant</name>
    <dbReference type="NCBI Taxonomy" id="63787"/>
    <lineage>
        <taxon>Eukaryota</taxon>
        <taxon>Viridiplantae</taxon>
        <taxon>Streptophyta</taxon>
        <taxon>Embryophyta</taxon>
        <taxon>Tracheophyta</taxon>
        <taxon>Spermatophyta</taxon>
        <taxon>Magnoliopsida</taxon>
        <taxon>eudicotyledons</taxon>
        <taxon>Gunneridae</taxon>
        <taxon>Pentapetalae</taxon>
        <taxon>Saxifragales</taxon>
        <taxon>Crassulaceae</taxon>
        <taxon>Kalanchoe</taxon>
    </lineage>
</organism>
<dbReference type="GO" id="GO:0030245">
    <property type="term" value="P:cellulose catabolic process"/>
    <property type="evidence" value="ECO:0007669"/>
    <property type="project" value="UniProtKB-KW"/>
</dbReference>
<dbReference type="EC" id="3.2.1.4" evidence="9"/>
<name>A0A7N0ZRV5_KALFE</name>
<accession>A0A7N0ZRV5</accession>
<evidence type="ECO:0000313" key="12">
    <source>
        <dbReference type="Proteomes" id="UP000594263"/>
    </source>
</evidence>
<evidence type="ECO:0000256" key="6">
    <source>
        <dbReference type="ARBA" id="ARBA00023295"/>
    </source>
</evidence>
<dbReference type="Pfam" id="PF00759">
    <property type="entry name" value="Glyco_hydro_9"/>
    <property type="match status" value="1"/>
</dbReference>
<proteinExistence type="inferred from homology"/>
<sequence>MSLALLEAASGQYGFDYGEALSKSILFFEGQRSGKLPPTQRMKWRGDSALHDGFESHVDLVGGYYEAGSNVKHTFPMAFTTTMLAWSTLEYQDGMGPEDRLRALEAIKWGTDYLLKATDTPGVIYVQVGETSRERECWERPEDMDTPRTVYAVNKTHPGSEVAGEISAALAASSTLFRAVNPSYSDKLLRRAISVFKFGKRHKGSYRDSVGAGACSPYCGSSGYMDELIWGAAWLYRATNKSSYLKYVKTNLHLIGNPTSKSWNIRKETSSTDAVAEFGWDCKHGGIHILLSQFFMPKQQNETNVFVANADRVVCSIVPASPTPKSVRYSLRGLLYKSGRDPNMQHVTACSFLLITYSRYLNKSSRNVYCRQGVKQIFATPFGLQYDAQSQVNYILGANMFNMSYMVGYGKKYPTRIRHRSSSLPSVTAHPKHIKCREGYKYFHAEDPNPNLLVGAVVGGPNIDDSYADTREVYSQSEPATYINAPLVGLLAYFKAHPY</sequence>
<evidence type="ECO:0000256" key="2">
    <source>
        <dbReference type="ARBA" id="ARBA00007072"/>
    </source>
</evidence>
<feature type="domain" description="Glycoside hydrolase family 9" evidence="10">
    <location>
        <begin position="17"/>
        <end position="491"/>
    </location>
</feature>
<evidence type="ECO:0000256" key="4">
    <source>
        <dbReference type="ARBA" id="ARBA00023001"/>
    </source>
</evidence>
<dbReference type="GO" id="GO:0008810">
    <property type="term" value="F:cellulase activity"/>
    <property type="evidence" value="ECO:0007669"/>
    <property type="project" value="UniProtKB-EC"/>
</dbReference>
<feature type="active site" evidence="8">
    <location>
        <position position="469"/>
    </location>
</feature>
<keyword evidence="4 9" id="KW-0136">Cellulose degradation</keyword>
<keyword evidence="6 8" id="KW-0326">Glycosidase</keyword>
<evidence type="ECO:0000259" key="10">
    <source>
        <dbReference type="Pfam" id="PF00759"/>
    </source>
</evidence>
<evidence type="ECO:0000256" key="8">
    <source>
        <dbReference type="PROSITE-ProRule" id="PRU10060"/>
    </source>
</evidence>
<evidence type="ECO:0000256" key="5">
    <source>
        <dbReference type="ARBA" id="ARBA00023277"/>
    </source>
</evidence>
<evidence type="ECO:0000256" key="3">
    <source>
        <dbReference type="ARBA" id="ARBA00022801"/>
    </source>
</evidence>
<dbReference type="PROSITE" id="PS00698">
    <property type="entry name" value="GH9_3"/>
    <property type="match status" value="1"/>
</dbReference>